<keyword evidence="3 10" id="KW-0132">Cell division</keyword>
<dbReference type="InterPro" id="IPR019987">
    <property type="entry name" value="GTP-bd_ribosome_bio_YsxC"/>
</dbReference>
<dbReference type="InterPro" id="IPR027417">
    <property type="entry name" value="P-loop_NTPase"/>
</dbReference>
<dbReference type="FunFam" id="3.40.50.300:FF:000098">
    <property type="entry name" value="Probable GTP-binding protein EngB"/>
    <property type="match status" value="1"/>
</dbReference>
<reference evidence="12 13" key="1">
    <citation type="submission" date="2016-09" db="EMBL/GenBank/DDBJ databases">
        <title>Genome sequence of Eubacterium angustum.</title>
        <authorList>
            <person name="Poehlein A."/>
            <person name="Daniel R."/>
        </authorList>
    </citation>
    <scope>NUCLEOTIDE SEQUENCE [LARGE SCALE GENOMIC DNA]</scope>
    <source>
        <strain evidence="12 13">DSM 1989</strain>
    </source>
</reference>
<feature type="domain" description="EngB-type G" evidence="11">
    <location>
        <begin position="22"/>
        <end position="195"/>
    </location>
</feature>
<evidence type="ECO:0000256" key="4">
    <source>
        <dbReference type="ARBA" id="ARBA00022723"/>
    </source>
</evidence>
<dbReference type="RefSeq" id="WP_071063872.1">
    <property type="nucleotide sequence ID" value="NZ_MKIE01000007.1"/>
</dbReference>
<evidence type="ECO:0000313" key="13">
    <source>
        <dbReference type="Proteomes" id="UP000180254"/>
    </source>
</evidence>
<evidence type="ECO:0000256" key="6">
    <source>
        <dbReference type="ARBA" id="ARBA00022842"/>
    </source>
</evidence>
<comment type="function">
    <text evidence="10">Necessary for normal cell division and for the maintenance of normal septation.</text>
</comment>
<keyword evidence="8 10" id="KW-0717">Septation</keyword>
<dbReference type="Pfam" id="PF01926">
    <property type="entry name" value="MMR_HSR1"/>
    <property type="match status" value="1"/>
</dbReference>
<evidence type="ECO:0000256" key="3">
    <source>
        <dbReference type="ARBA" id="ARBA00022618"/>
    </source>
</evidence>
<dbReference type="OrthoDB" id="9804921at2"/>
<dbReference type="InterPro" id="IPR006073">
    <property type="entry name" value="GTP-bd"/>
</dbReference>
<dbReference type="HAMAP" id="MF_00321">
    <property type="entry name" value="GTPase_EngB"/>
    <property type="match status" value="1"/>
</dbReference>
<dbReference type="EMBL" id="MKIE01000007">
    <property type="protein sequence ID" value="OHW61841.1"/>
    <property type="molecule type" value="Genomic_DNA"/>
</dbReference>
<dbReference type="PANTHER" id="PTHR11649">
    <property type="entry name" value="MSS1/TRME-RELATED GTP-BINDING PROTEIN"/>
    <property type="match status" value="1"/>
</dbReference>
<dbReference type="NCBIfam" id="TIGR03598">
    <property type="entry name" value="GTPase_YsxC"/>
    <property type="match status" value="1"/>
</dbReference>
<dbReference type="GO" id="GO:0005829">
    <property type="term" value="C:cytosol"/>
    <property type="evidence" value="ECO:0007669"/>
    <property type="project" value="TreeGrafter"/>
</dbReference>
<dbReference type="Proteomes" id="UP000180254">
    <property type="component" value="Unassembled WGS sequence"/>
</dbReference>
<evidence type="ECO:0000256" key="10">
    <source>
        <dbReference type="HAMAP-Rule" id="MF_00321"/>
    </source>
</evidence>
<dbReference type="SUPFAM" id="SSF52540">
    <property type="entry name" value="P-loop containing nucleoside triphosphate hydrolases"/>
    <property type="match status" value="1"/>
</dbReference>
<dbReference type="PANTHER" id="PTHR11649:SF13">
    <property type="entry name" value="ENGB-TYPE G DOMAIN-CONTAINING PROTEIN"/>
    <property type="match status" value="1"/>
</dbReference>
<dbReference type="InterPro" id="IPR005225">
    <property type="entry name" value="Small_GTP-bd"/>
</dbReference>
<evidence type="ECO:0000313" key="12">
    <source>
        <dbReference type="EMBL" id="OHW61841.1"/>
    </source>
</evidence>
<evidence type="ECO:0000259" key="11">
    <source>
        <dbReference type="PROSITE" id="PS51706"/>
    </source>
</evidence>
<dbReference type="GO" id="GO:0046872">
    <property type="term" value="F:metal ion binding"/>
    <property type="evidence" value="ECO:0007669"/>
    <property type="project" value="UniProtKB-KW"/>
</dbReference>
<keyword evidence="7 10" id="KW-0342">GTP-binding</keyword>
<evidence type="ECO:0000256" key="2">
    <source>
        <dbReference type="ARBA" id="ARBA00009638"/>
    </source>
</evidence>
<proteinExistence type="inferred from homology"/>
<keyword evidence="13" id="KW-1185">Reference proteome</keyword>
<keyword evidence="9 10" id="KW-0131">Cell cycle</keyword>
<comment type="cofactor">
    <cofactor evidence="1">
        <name>Mg(2+)</name>
        <dbReference type="ChEBI" id="CHEBI:18420"/>
    </cofactor>
</comment>
<evidence type="ECO:0000256" key="7">
    <source>
        <dbReference type="ARBA" id="ARBA00023134"/>
    </source>
</evidence>
<evidence type="ECO:0000256" key="9">
    <source>
        <dbReference type="ARBA" id="ARBA00023306"/>
    </source>
</evidence>
<dbReference type="STRING" id="39480.EUAN_18440"/>
<dbReference type="InterPro" id="IPR030393">
    <property type="entry name" value="G_ENGB_dom"/>
</dbReference>
<organism evidence="12 13">
    <name type="scientific">Andreesenia angusta</name>
    <dbReference type="NCBI Taxonomy" id="39480"/>
    <lineage>
        <taxon>Bacteria</taxon>
        <taxon>Bacillati</taxon>
        <taxon>Bacillota</taxon>
        <taxon>Tissierellia</taxon>
        <taxon>Tissierellales</taxon>
        <taxon>Gottschalkiaceae</taxon>
        <taxon>Andreesenia</taxon>
    </lineage>
</organism>
<gene>
    <name evidence="10 12" type="primary">engB</name>
    <name evidence="12" type="ORF">EUAN_18440</name>
</gene>
<sequence>MKIKSAELLITAGRPDQYPEEGKFEVAFAGRSNVGKSSLINSLINRKSLARTSGQPGKTQTINFYEINKEIRIVDLPGYGYARVSKTSREKWAKMIEAYFKVRKSLVEVILLVDIRHEPGEHDKMMYDWIKSCGFNGIIIATKADKISRGNWLKHINIIANKLGVENKEFIIPYSASKHTNRDKVWETINELVEINEEYRNSSEFQDIELEEDIEE</sequence>
<dbReference type="GO" id="GO:0000917">
    <property type="term" value="P:division septum assembly"/>
    <property type="evidence" value="ECO:0007669"/>
    <property type="project" value="UniProtKB-KW"/>
</dbReference>
<comment type="caution">
    <text evidence="12">The sequence shown here is derived from an EMBL/GenBank/DDBJ whole genome shotgun (WGS) entry which is preliminary data.</text>
</comment>
<evidence type="ECO:0000256" key="8">
    <source>
        <dbReference type="ARBA" id="ARBA00023210"/>
    </source>
</evidence>
<dbReference type="Gene3D" id="3.40.50.300">
    <property type="entry name" value="P-loop containing nucleotide triphosphate hydrolases"/>
    <property type="match status" value="1"/>
</dbReference>
<dbReference type="GO" id="GO:0005525">
    <property type="term" value="F:GTP binding"/>
    <property type="evidence" value="ECO:0007669"/>
    <property type="project" value="UniProtKB-UniRule"/>
</dbReference>
<evidence type="ECO:0000256" key="5">
    <source>
        <dbReference type="ARBA" id="ARBA00022741"/>
    </source>
</evidence>
<dbReference type="CDD" id="cd01876">
    <property type="entry name" value="YihA_EngB"/>
    <property type="match status" value="1"/>
</dbReference>
<name>A0A1S1V5B7_9FIRM</name>
<protein>
    <recommendedName>
        <fullName evidence="10">Probable GTP-binding protein EngB</fullName>
    </recommendedName>
</protein>
<keyword evidence="4" id="KW-0479">Metal-binding</keyword>
<dbReference type="AlphaFoldDB" id="A0A1S1V5B7"/>
<keyword evidence="5 10" id="KW-0547">Nucleotide-binding</keyword>
<evidence type="ECO:0000256" key="1">
    <source>
        <dbReference type="ARBA" id="ARBA00001946"/>
    </source>
</evidence>
<dbReference type="PROSITE" id="PS51706">
    <property type="entry name" value="G_ENGB"/>
    <property type="match status" value="1"/>
</dbReference>
<keyword evidence="6" id="KW-0460">Magnesium</keyword>
<accession>A0A1S1V5B7</accession>
<dbReference type="NCBIfam" id="TIGR00231">
    <property type="entry name" value="small_GTP"/>
    <property type="match status" value="1"/>
</dbReference>
<comment type="similarity">
    <text evidence="2 10">Belongs to the TRAFAC class TrmE-Era-EngA-EngB-Septin-like GTPase superfamily. EngB GTPase family.</text>
</comment>